<feature type="domain" description="PSP1 C-terminal" evidence="1">
    <location>
        <begin position="59"/>
        <end position="144"/>
    </location>
</feature>
<dbReference type="Proteomes" id="UP000562464">
    <property type="component" value="Unassembled WGS sequence"/>
</dbReference>
<evidence type="ECO:0000259" key="1">
    <source>
        <dbReference type="PROSITE" id="PS51411"/>
    </source>
</evidence>
<dbReference type="NCBIfam" id="NF041131">
    <property type="entry name" value="RicT_YaaT_fam"/>
    <property type="match status" value="1"/>
</dbReference>
<dbReference type="EMBL" id="JACHHV010000006">
    <property type="protein sequence ID" value="MBB5887689.1"/>
    <property type="molecule type" value="Genomic_DNA"/>
</dbReference>
<evidence type="ECO:0000313" key="3">
    <source>
        <dbReference type="Proteomes" id="UP000562464"/>
    </source>
</evidence>
<dbReference type="AlphaFoldDB" id="A0A841C8G2"/>
<comment type="caution">
    <text evidence="2">The sequence shown here is derived from an EMBL/GenBank/DDBJ whole genome shotgun (WGS) entry which is preliminary data.</text>
</comment>
<dbReference type="RefSeq" id="WP_183539092.1">
    <property type="nucleotide sequence ID" value="NZ_JACHHV010000006.1"/>
</dbReference>
<organism evidence="2 3">
    <name type="scientific">Lactovum miscens</name>
    <dbReference type="NCBI Taxonomy" id="190387"/>
    <lineage>
        <taxon>Bacteria</taxon>
        <taxon>Bacillati</taxon>
        <taxon>Bacillota</taxon>
        <taxon>Bacilli</taxon>
        <taxon>Lactobacillales</taxon>
        <taxon>Streptococcaceae</taxon>
        <taxon>Lactovum</taxon>
    </lineage>
</organism>
<keyword evidence="3" id="KW-1185">Reference proteome</keyword>
<dbReference type="PANTHER" id="PTHR43830:SF3">
    <property type="entry name" value="PROTEIN PSP1"/>
    <property type="match status" value="1"/>
</dbReference>
<name>A0A841C8G2_9LACT</name>
<gene>
    <name evidence="2" type="ORF">HNQ37_000561</name>
</gene>
<sequence>MIYQINFSNGLPSFLANSEITYVKNDEVIIKSDKATYFGKIGRILSGHSSELDLIENQAKVLRLADENDRIILNSIYHESIFAKEGVREIVVDSGLAMKVVTVTYNFDQSFLYISFTAENRVDFRQLLKDLASHFQTRIELRQIGSRDETKLFGGIGPCGRPLCCSEFLYEFPSVSIKMAKNQQLAFNQGKLNGMCGRLMCCLSYEDDFYKQAAQEFPDFGGLMKTSEGLGKVIGMNILGRSVKLRFDDFVREYSLDELLDESKKEVAHV</sequence>
<proteinExistence type="predicted"/>
<accession>A0A841C8G2</accession>
<evidence type="ECO:0000313" key="2">
    <source>
        <dbReference type="EMBL" id="MBB5887689.1"/>
    </source>
</evidence>
<dbReference type="GO" id="GO:0005737">
    <property type="term" value="C:cytoplasm"/>
    <property type="evidence" value="ECO:0007669"/>
    <property type="project" value="TreeGrafter"/>
</dbReference>
<dbReference type="PROSITE" id="PS51411">
    <property type="entry name" value="PSP1_C"/>
    <property type="match status" value="1"/>
</dbReference>
<dbReference type="InterPro" id="IPR007557">
    <property type="entry name" value="PSP1_C"/>
</dbReference>
<dbReference type="Pfam" id="PF04468">
    <property type="entry name" value="PSP1"/>
    <property type="match status" value="1"/>
</dbReference>
<dbReference type="InterPro" id="IPR047767">
    <property type="entry name" value="PSP1-like"/>
</dbReference>
<reference evidence="2 3" key="1">
    <citation type="submission" date="2020-08" db="EMBL/GenBank/DDBJ databases">
        <title>Genomic Encyclopedia of Type Strains, Phase IV (KMG-IV): sequencing the most valuable type-strain genomes for metagenomic binning, comparative biology and taxonomic classification.</title>
        <authorList>
            <person name="Goeker M."/>
        </authorList>
    </citation>
    <scope>NUCLEOTIDE SEQUENCE [LARGE SCALE GENOMIC DNA]</scope>
    <source>
        <strain evidence="2 3">DSM 14925</strain>
    </source>
</reference>
<protein>
    <submittedName>
        <fullName evidence="2">Cell fate regulator YaaT (PSP1 superfamily)</fullName>
    </submittedName>
</protein>
<dbReference type="PANTHER" id="PTHR43830">
    <property type="entry name" value="PROTEIN PSP1"/>
    <property type="match status" value="1"/>
</dbReference>